<organism evidence="1 2">
    <name type="scientific">Acetitomaculum ruminis DSM 5522</name>
    <dbReference type="NCBI Taxonomy" id="1120918"/>
    <lineage>
        <taxon>Bacteria</taxon>
        <taxon>Bacillati</taxon>
        <taxon>Bacillota</taxon>
        <taxon>Clostridia</taxon>
        <taxon>Lachnospirales</taxon>
        <taxon>Lachnospiraceae</taxon>
        <taxon>Acetitomaculum</taxon>
    </lineage>
</organism>
<dbReference type="Proteomes" id="UP000198838">
    <property type="component" value="Unassembled WGS sequence"/>
</dbReference>
<dbReference type="EMBL" id="FOJY01000021">
    <property type="protein sequence ID" value="SFB33179.1"/>
    <property type="molecule type" value="Genomic_DNA"/>
</dbReference>
<name>A0A1I1A5E5_9FIRM</name>
<evidence type="ECO:0000313" key="2">
    <source>
        <dbReference type="Proteomes" id="UP000198838"/>
    </source>
</evidence>
<evidence type="ECO:0000313" key="1">
    <source>
        <dbReference type="EMBL" id="SFB33179.1"/>
    </source>
</evidence>
<protein>
    <submittedName>
        <fullName evidence="1">Uncharacterized protein</fullName>
    </submittedName>
</protein>
<sequence length="97" mass="11088">MKNKVLFIVMGACILLGLNKSIVLAYEGLPNNSSMDIVVDINKTQQVEEYTPNIFKVEREATIKRKYSSRIDIPDSYPYTIYDEKLQIWLSGDLNAV</sequence>
<accession>A0A1I1A5E5</accession>
<reference evidence="1 2" key="1">
    <citation type="submission" date="2016-10" db="EMBL/GenBank/DDBJ databases">
        <authorList>
            <person name="de Groot N.N."/>
        </authorList>
    </citation>
    <scope>NUCLEOTIDE SEQUENCE [LARGE SCALE GENOMIC DNA]</scope>
    <source>
        <strain evidence="1 2">DSM 5522</strain>
    </source>
</reference>
<dbReference type="RefSeq" id="WP_092874211.1">
    <property type="nucleotide sequence ID" value="NZ_FOJY01000021.1"/>
</dbReference>
<proteinExistence type="predicted"/>
<keyword evidence="2" id="KW-1185">Reference proteome</keyword>
<gene>
    <name evidence="1" type="ORF">SAMN05216249_12139</name>
</gene>
<dbReference type="STRING" id="1120918.SAMN05216249_12139"/>
<dbReference type="AlphaFoldDB" id="A0A1I1A5E5"/>